<accession>A0A7D5HEB0</accession>
<dbReference type="EMBL" id="CP056030">
    <property type="protein sequence ID" value="QKZ05350.1"/>
    <property type="molecule type" value="Genomic_DNA"/>
</dbReference>
<dbReference type="InterPro" id="IPR036520">
    <property type="entry name" value="UPF0759_sf"/>
</dbReference>
<dbReference type="Pfam" id="PF01904">
    <property type="entry name" value="DUF72"/>
    <property type="match status" value="1"/>
</dbReference>
<evidence type="ECO:0000313" key="1">
    <source>
        <dbReference type="EMBL" id="QKZ05350.1"/>
    </source>
</evidence>
<dbReference type="PANTHER" id="PTHR30348">
    <property type="entry name" value="UNCHARACTERIZED PROTEIN YECE"/>
    <property type="match status" value="1"/>
</dbReference>
<gene>
    <name evidence="1" type="ORF">HWQ56_16750</name>
</gene>
<dbReference type="AlphaFoldDB" id="A0A7D5HEB0"/>
<evidence type="ECO:0000313" key="2">
    <source>
        <dbReference type="Proteomes" id="UP000509568"/>
    </source>
</evidence>
<organism evidence="1 2">
    <name type="scientific">Pseudomonas eucalypticola</name>
    <dbReference type="NCBI Taxonomy" id="2599595"/>
    <lineage>
        <taxon>Bacteria</taxon>
        <taxon>Pseudomonadati</taxon>
        <taxon>Pseudomonadota</taxon>
        <taxon>Gammaproteobacteria</taxon>
        <taxon>Pseudomonadales</taxon>
        <taxon>Pseudomonadaceae</taxon>
        <taxon>Pseudomonas</taxon>
    </lineage>
</organism>
<dbReference type="KEGG" id="pez:HWQ56_16750"/>
<dbReference type="SUPFAM" id="SSF117396">
    <property type="entry name" value="TM1631-like"/>
    <property type="match status" value="1"/>
</dbReference>
<dbReference type="Gene3D" id="3.20.20.410">
    <property type="entry name" value="Protein of unknown function UPF0759"/>
    <property type="match status" value="1"/>
</dbReference>
<dbReference type="InterPro" id="IPR002763">
    <property type="entry name" value="DUF72"/>
</dbReference>
<keyword evidence="2" id="KW-1185">Reference proteome</keyword>
<reference evidence="1 2" key="1">
    <citation type="submission" date="2020-06" db="EMBL/GenBank/DDBJ databases">
        <title>Pseudomonas eucalypticola sp. nov., an endophyte of Eucalyptus dunnii leaves with biocontrol ability of eucalyptus leaf blight.</title>
        <authorList>
            <person name="Liu Y."/>
            <person name="Song Z."/>
            <person name="Zeng H."/>
            <person name="Lu M."/>
            <person name="Wang X."/>
            <person name="Lian X."/>
            <person name="Zhang Q."/>
        </authorList>
    </citation>
    <scope>NUCLEOTIDE SEQUENCE [LARGE SCALE GENOMIC DNA]</scope>
    <source>
        <strain evidence="1 2">NP-1</strain>
    </source>
</reference>
<name>A0A7D5HEB0_9PSED</name>
<sequence length="307" mass="34780">MAKARVHIGISGWRYTPWRGDFYPEGLRQKDELRFASRAVNSIEINGTFYALQRPQRFAEWASETPEGFVFSVKGPRFITHVKRLRDIEEAMANFYASGPLSLGDRLGPTLWQFPPNFTFDAGLFEDFLAGLPRTGQQAIALAKGCAERLQHPGYLDGNPKQALRHAVEIRNDSFIDPAFVALLRKHHVALVIADAARKWPHVQDVTADFLYLRLHGDKKLYSSGYSDAALKQWQKRLQAWKRGAQPGDADLIDAHSEPPKASQRDVYCYFDNDIKVRAPYDARRLLTLLKLDKGLQTTPGEPTDTL</sequence>
<protein>
    <submittedName>
        <fullName evidence="1">DUF72 domain-containing protein</fullName>
    </submittedName>
</protein>
<dbReference type="PANTHER" id="PTHR30348:SF4">
    <property type="entry name" value="DUF72 DOMAIN-CONTAINING PROTEIN"/>
    <property type="match status" value="1"/>
</dbReference>
<dbReference type="Proteomes" id="UP000509568">
    <property type="component" value="Chromosome"/>
</dbReference>
<proteinExistence type="predicted"/>